<organism evidence="1 2">
    <name type="scientific">Veronia pacifica</name>
    <dbReference type="NCBI Taxonomy" id="1080227"/>
    <lineage>
        <taxon>Bacteria</taxon>
        <taxon>Pseudomonadati</taxon>
        <taxon>Pseudomonadota</taxon>
        <taxon>Gammaproteobacteria</taxon>
        <taxon>Vibrionales</taxon>
        <taxon>Vibrionaceae</taxon>
        <taxon>Veronia</taxon>
    </lineage>
</organism>
<proteinExistence type="predicted"/>
<accession>A0A1C3ESD2</accession>
<dbReference type="OrthoDB" id="9845698at2"/>
<evidence type="ECO:0000313" key="2">
    <source>
        <dbReference type="Proteomes" id="UP000094936"/>
    </source>
</evidence>
<name>A0A1C3ESD2_9GAMM</name>
<evidence type="ECO:0000313" key="1">
    <source>
        <dbReference type="EMBL" id="ODA36197.1"/>
    </source>
</evidence>
<keyword evidence="2" id="KW-1185">Reference proteome</keyword>
<dbReference type="Proteomes" id="UP000094936">
    <property type="component" value="Unassembled WGS sequence"/>
</dbReference>
<dbReference type="RefSeq" id="WP_068898261.1">
    <property type="nucleotide sequence ID" value="NZ_JBHUIF010000002.1"/>
</dbReference>
<gene>
    <name evidence="1" type="ORF">A8L45_00915</name>
</gene>
<sequence length="161" mass="18145">MMSLTADRLRIAKVGFFTCLLMITCSVSSATLMINVEVKNEQHTVDKIWVLEQDYPPFEHGLDQGKYIVVTITDRDGNAVLTERIPDPTIMRGVLELGVPNSTHGQYVAEVASYTLRYPYQTSMHRVKVTTLDTTKAPVTRSRVRGAPQEKTVVDEEIIFK</sequence>
<dbReference type="AlphaFoldDB" id="A0A1C3ESD2"/>
<reference evidence="1 2" key="1">
    <citation type="submission" date="2016-05" db="EMBL/GenBank/DDBJ databases">
        <title>Genomic Taxonomy of the Vibrionaceae.</title>
        <authorList>
            <person name="Gomez-Gil B."/>
            <person name="Enciso-Ibarra J."/>
        </authorList>
    </citation>
    <scope>NUCLEOTIDE SEQUENCE [LARGE SCALE GENOMIC DNA]</scope>
    <source>
        <strain evidence="1 2">CAIM 1920</strain>
    </source>
</reference>
<comment type="caution">
    <text evidence="1">The sequence shown here is derived from an EMBL/GenBank/DDBJ whole genome shotgun (WGS) entry which is preliminary data.</text>
</comment>
<dbReference type="EMBL" id="LYBM01000001">
    <property type="protein sequence ID" value="ODA36197.1"/>
    <property type="molecule type" value="Genomic_DNA"/>
</dbReference>
<protein>
    <submittedName>
        <fullName evidence="1">Uncharacterized protein</fullName>
    </submittedName>
</protein>